<dbReference type="AlphaFoldDB" id="G9BAT3"/>
<protein>
    <submittedName>
        <fullName evidence="1">Uncharacterized protein</fullName>
    </submittedName>
</protein>
<reference evidence="1" key="1">
    <citation type="journal article" date="2012" name="Environ. Microbiol.">
        <title>Genetic structure of three fosmid-fragments encoding 16S rRNA genes of the Miscellaneous Crenarchaeotic Group (MCG): implications for physiology and evolution of marine sedimentary archaea.</title>
        <authorList>
            <person name="Li P.Y."/>
            <person name="Xie B.B."/>
            <person name="Zhang X.Y."/>
            <person name="Qin Q.L."/>
            <person name="Dang H.Y."/>
            <person name="Wang X.M."/>
            <person name="Chen X.L."/>
            <person name="Yu J."/>
            <person name="Zhang Y.Z."/>
        </authorList>
    </citation>
    <scope>NUCLEOTIDE SEQUENCE</scope>
</reference>
<organism evidence="1">
    <name type="scientific">uncultured marine crenarchaeote E48-1C</name>
    <dbReference type="NCBI Taxonomy" id="907718"/>
    <lineage>
        <taxon>Archaea</taxon>
        <taxon>Candidatus Bathyarchaeota</taxon>
        <taxon>environmental samples</taxon>
    </lineage>
</organism>
<gene>
    <name evidence="1" type="ORF">E48-1C_13</name>
</gene>
<sequence>MKRKESILETGNLEWRKKEIYDPSFPWSLSTVQMSHETKT</sequence>
<proteinExistence type="predicted"/>
<accession>G9BAT3</accession>
<name>G9BAT3_9ARCH</name>
<dbReference type="EMBL" id="HQ214612">
    <property type="protein sequence ID" value="ADP09458.1"/>
    <property type="molecule type" value="Genomic_DNA"/>
</dbReference>
<evidence type="ECO:0000313" key="1">
    <source>
        <dbReference type="EMBL" id="ADP09458.1"/>
    </source>
</evidence>